<gene>
    <name evidence="2" type="ORF">BZ3500_MVSOF-1268-A1-R1_CHR9G10608</name>
</gene>
<evidence type="ECO:0000256" key="1">
    <source>
        <dbReference type="SAM" id="MobiDB-lite"/>
    </source>
</evidence>
<dbReference type="EMBL" id="FMWP01000107">
    <property type="protein sequence ID" value="SDA00380.1"/>
    <property type="molecule type" value="Genomic_DNA"/>
</dbReference>
<name>A0A2X0L658_9BASI</name>
<accession>A0A2X0L658</accession>
<sequence length="220" mass="24475">MSISPSSRFLVVPPDAESLRLIGQHLGAWLDKRQSLLPSWRTTRLVQRQPSCTASVEQLQILCQAHNLQGYSLRRSKHTRLATSSSEAQPMTFWSPACRPTTFDFEEWRAAITDSRAIEFNTPNLLTAKRQVVFIHHQLITPRMGRPGAGRRRDSACSQLDPENILDLPDYSLFCAGVREGLVTGRKHAKGYPTQLPVTVDEHPGPLAQGYPTLGSGHPG</sequence>
<proteinExistence type="predicted"/>
<keyword evidence="3" id="KW-1185">Reference proteome</keyword>
<protein>
    <submittedName>
        <fullName evidence="2">BZ3500_MvSof-1268-A1-R1_Chr9g10608 protein</fullName>
    </submittedName>
</protein>
<organism evidence="2 3">
    <name type="scientific">Microbotryum saponariae</name>
    <dbReference type="NCBI Taxonomy" id="289078"/>
    <lineage>
        <taxon>Eukaryota</taxon>
        <taxon>Fungi</taxon>
        <taxon>Dikarya</taxon>
        <taxon>Basidiomycota</taxon>
        <taxon>Pucciniomycotina</taxon>
        <taxon>Microbotryomycetes</taxon>
        <taxon>Microbotryales</taxon>
        <taxon>Microbotryaceae</taxon>
        <taxon>Microbotryum</taxon>
    </lineage>
</organism>
<dbReference type="AlphaFoldDB" id="A0A2X0L658"/>
<dbReference type="Proteomes" id="UP000249723">
    <property type="component" value="Unassembled WGS sequence"/>
</dbReference>
<reference evidence="3" key="1">
    <citation type="submission" date="2016-10" db="EMBL/GenBank/DDBJ databases">
        <authorList>
            <person name="Jeantristanb JTB J.-T."/>
            <person name="Ricardo R."/>
        </authorList>
    </citation>
    <scope>NUCLEOTIDE SEQUENCE [LARGE SCALE GENOMIC DNA]</scope>
</reference>
<feature type="region of interest" description="Disordered" evidence="1">
    <location>
        <begin position="197"/>
        <end position="220"/>
    </location>
</feature>
<evidence type="ECO:0000313" key="3">
    <source>
        <dbReference type="Proteomes" id="UP000249723"/>
    </source>
</evidence>
<evidence type="ECO:0000313" key="2">
    <source>
        <dbReference type="EMBL" id="SDA00380.1"/>
    </source>
</evidence>